<evidence type="ECO:0000313" key="1">
    <source>
        <dbReference type="EMBL" id="GHG97251.1"/>
    </source>
</evidence>
<gene>
    <name evidence="1" type="ORF">GCM10010961_31990</name>
</gene>
<name>A0A8J3HAR7_9RHOB</name>
<accession>A0A8J3HAR7</accession>
<reference evidence="1" key="1">
    <citation type="journal article" date="2014" name="Int. J. Syst. Evol. Microbiol.">
        <title>Complete genome sequence of Corynebacterium casei LMG S-19264T (=DSM 44701T), isolated from a smear-ripened cheese.</title>
        <authorList>
            <consortium name="US DOE Joint Genome Institute (JGI-PGF)"/>
            <person name="Walter F."/>
            <person name="Albersmeier A."/>
            <person name="Kalinowski J."/>
            <person name="Ruckert C."/>
        </authorList>
    </citation>
    <scope>NUCLEOTIDE SEQUENCE</scope>
    <source>
        <strain evidence="1">CGMCC 1.7081</strain>
    </source>
</reference>
<evidence type="ECO:0000313" key="2">
    <source>
        <dbReference type="Proteomes" id="UP000611500"/>
    </source>
</evidence>
<organism evidence="1 2">
    <name type="scientific">Pseudodonghicola xiamenensis</name>
    <dbReference type="NCBI Taxonomy" id="337702"/>
    <lineage>
        <taxon>Bacteria</taxon>
        <taxon>Pseudomonadati</taxon>
        <taxon>Pseudomonadota</taxon>
        <taxon>Alphaproteobacteria</taxon>
        <taxon>Rhodobacterales</taxon>
        <taxon>Paracoccaceae</taxon>
        <taxon>Pseudodonghicola</taxon>
    </lineage>
</organism>
<dbReference type="Proteomes" id="UP000611500">
    <property type="component" value="Unassembled WGS sequence"/>
</dbReference>
<proteinExistence type="predicted"/>
<reference evidence="1" key="2">
    <citation type="submission" date="2020-09" db="EMBL/GenBank/DDBJ databases">
        <authorList>
            <person name="Sun Q."/>
            <person name="Zhou Y."/>
        </authorList>
    </citation>
    <scope>NUCLEOTIDE SEQUENCE</scope>
    <source>
        <strain evidence="1">CGMCC 1.7081</strain>
    </source>
</reference>
<dbReference type="EMBL" id="BNAP01000018">
    <property type="protein sequence ID" value="GHG97251.1"/>
    <property type="molecule type" value="Genomic_DNA"/>
</dbReference>
<protein>
    <submittedName>
        <fullName evidence="1">Uncharacterized protein</fullName>
    </submittedName>
</protein>
<comment type="caution">
    <text evidence="1">The sequence shown here is derived from an EMBL/GenBank/DDBJ whole genome shotgun (WGS) entry which is preliminary data.</text>
</comment>
<sequence length="136" mass="14713">MVHDQELGQLEVVGKAGCQPFHLAIFPEPADFAGLGVVEHDHVQPVQNMIVVDRLRRFLVQLGKGRGKTLTLVVVAQGVEDRHLKPGIRGDACEGAIGCFVPVVGQVARNQDEHGRRLHALHLCKTATQVCAGVTE</sequence>
<keyword evidence="2" id="KW-1185">Reference proteome</keyword>
<dbReference type="AlphaFoldDB" id="A0A8J3HAR7"/>